<evidence type="ECO:0000313" key="3">
    <source>
        <dbReference type="EMBL" id="KAF2747846.1"/>
    </source>
</evidence>
<name>A0A6A6VD94_9PLEO</name>
<reference evidence="3" key="1">
    <citation type="journal article" date="2020" name="Stud. Mycol.">
        <title>101 Dothideomycetes genomes: a test case for predicting lifestyles and emergence of pathogens.</title>
        <authorList>
            <person name="Haridas S."/>
            <person name="Albert R."/>
            <person name="Binder M."/>
            <person name="Bloem J."/>
            <person name="Labutti K."/>
            <person name="Salamov A."/>
            <person name="Andreopoulos B."/>
            <person name="Baker S."/>
            <person name="Barry K."/>
            <person name="Bills G."/>
            <person name="Bluhm B."/>
            <person name="Cannon C."/>
            <person name="Castanera R."/>
            <person name="Culley D."/>
            <person name="Daum C."/>
            <person name="Ezra D."/>
            <person name="Gonzalez J."/>
            <person name="Henrissat B."/>
            <person name="Kuo A."/>
            <person name="Liang C."/>
            <person name="Lipzen A."/>
            <person name="Lutzoni F."/>
            <person name="Magnuson J."/>
            <person name="Mondo S."/>
            <person name="Nolan M."/>
            <person name="Ohm R."/>
            <person name="Pangilinan J."/>
            <person name="Park H.-J."/>
            <person name="Ramirez L."/>
            <person name="Alfaro M."/>
            <person name="Sun H."/>
            <person name="Tritt A."/>
            <person name="Yoshinaga Y."/>
            <person name="Zwiers L.-H."/>
            <person name="Turgeon B."/>
            <person name="Goodwin S."/>
            <person name="Spatafora J."/>
            <person name="Crous P."/>
            <person name="Grigoriev I."/>
        </authorList>
    </citation>
    <scope>NUCLEOTIDE SEQUENCE</scope>
    <source>
        <strain evidence="3">CBS 119925</strain>
    </source>
</reference>
<dbReference type="GO" id="GO:0005789">
    <property type="term" value="C:endoplasmic reticulum membrane"/>
    <property type="evidence" value="ECO:0007669"/>
    <property type="project" value="TreeGrafter"/>
</dbReference>
<dbReference type="AlphaFoldDB" id="A0A6A6VD94"/>
<evidence type="ECO:0000259" key="2">
    <source>
        <dbReference type="PROSITE" id="PS50086"/>
    </source>
</evidence>
<protein>
    <recommendedName>
        <fullName evidence="2">Rab-GAP TBC domain-containing protein</fullName>
    </recommendedName>
</protein>
<gene>
    <name evidence="3" type="ORF">M011DRAFT_401757</name>
</gene>
<dbReference type="InterPro" id="IPR045913">
    <property type="entry name" value="TBC20/Gyp8-like"/>
</dbReference>
<dbReference type="PANTHER" id="PTHR20913">
    <property type="entry name" value="TBC1 DOMAIN FAMILY MEMBER 20/GTPASE"/>
    <property type="match status" value="1"/>
</dbReference>
<dbReference type="GO" id="GO:0005096">
    <property type="term" value="F:GTPase activator activity"/>
    <property type="evidence" value="ECO:0007669"/>
    <property type="project" value="UniProtKB-KW"/>
</dbReference>
<dbReference type="PROSITE" id="PS50086">
    <property type="entry name" value="TBC_RABGAP"/>
    <property type="match status" value="1"/>
</dbReference>
<dbReference type="OrthoDB" id="206700at2759"/>
<dbReference type="Pfam" id="PF00566">
    <property type="entry name" value="RabGAP-TBC"/>
    <property type="match status" value="1"/>
</dbReference>
<dbReference type="InterPro" id="IPR000195">
    <property type="entry name" value="Rab-GAP-TBC_dom"/>
</dbReference>
<keyword evidence="1" id="KW-0343">GTPase activation</keyword>
<accession>A0A6A6VD94</accession>
<dbReference type="InterPro" id="IPR035969">
    <property type="entry name" value="Rab-GAP_TBC_sf"/>
</dbReference>
<dbReference type="SUPFAM" id="SSF47923">
    <property type="entry name" value="Ypt/Rab-GAP domain of gyp1p"/>
    <property type="match status" value="2"/>
</dbReference>
<evidence type="ECO:0000256" key="1">
    <source>
        <dbReference type="ARBA" id="ARBA00022468"/>
    </source>
</evidence>
<dbReference type="GO" id="GO:0006888">
    <property type="term" value="P:endoplasmic reticulum to Golgi vesicle-mediated transport"/>
    <property type="evidence" value="ECO:0007669"/>
    <property type="project" value="TreeGrafter"/>
</dbReference>
<dbReference type="PANTHER" id="PTHR20913:SF7">
    <property type="entry name" value="RE60063P"/>
    <property type="match status" value="1"/>
</dbReference>
<dbReference type="EMBL" id="MU006571">
    <property type="protein sequence ID" value="KAF2747846.1"/>
    <property type="molecule type" value="Genomic_DNA"/>
</dbReference>
<keyword evidence="4" id="KW-1185">Reference proteome</keyword>
<proteinExistence type="predicted"/>
<dbReference type="SMART" id="SM00164">
    <property type="entry name" value="TBC"/>
    <property type="match status" value="1"/>
</dbReference>
<dbReference type="Gene3D" id="1.10.472.80">
    <property type="entry name" value="Ypt/Rab-GAP domain of gyp1p, domain 3"/>
    <property type="match status" value="1"/>
</dbReference>
<dbReference type="Gene3D" id="1.10.8.1310">
    <property type="match status" value="1"/>
</dbReference>
<feature type="domain" description="Rab-GAP TBC" evidence="2">
    <location>
        <begin position="47"/>
        <end position="230"/>
    </location>
</feature>
<evidence type="ECO:0000313" key="4">
    <source>
        <dbReference type="Proteomes" id="UP000799440"/>
    </source>
</evidence>
<dbReference type="Proteomes" id="UP000799440">
    <property type="component" value="Unassembled WGS sequence"/>
</dbReference>
<sequence>MNATTTGLDEKEALGETTRDKREKILLACRERDLDVLVTLAISENGLMEDTLRRTAWPILLGCETEEPHPSPSWHELPPHRDEEQVAKDVDRAFVYYPQDGDQKLARRKEELSNIIVEVLRRHPSLCYIQGFHDIVQVVYLVLGPQDSPSAITRLSFLRIRDYVLPEIDPAILHLELLPGIIKAADPELYDQIPKMQPSFALGATLTLFSHVIDAYPVITRLFDFFLASDAAIPIYVYASVLLSRREYFLALDKDEYDEAMFSAELGRFPQPFDVEEHIQQARKLYNQIPPESLGWAWRRVSRSSVLKTTRSAADVAHTPLDTGKRLFSAQEREVSINQARKRLVSSARRVRIGIWRRRRLCLSLVIGACALWLGKQHGGGAAGAIVMRLMRTLG</sequence>
<organism evidence="3 4">
    <name type="scientific">Sporormia fimetaria CBS 119925</name>
    <dbReference type="NCBI Taxonomy" id="1340428"/>
    <lineage>
        <taxon>Eukaryota</taxon>
        <taxon>Fungi</taxon>
        <taxon>Dikarya</taxon>
        <taxon>Ascomycota</taxon>
        <taxon>Pezizomycotina</taxon>
        <taxon>Dothideomycetes</taxon>
        <taxon>Pleosporomycetidae</taxon>
        <taxon>Pleosporales</taxon>
        <taxon>Sporormiaceae</taxon>
        <taxon>Sporormia</taxon>
    </lineage>
</organism>